<reference evidence="10" key="1">
    <citation type="submission" date="2015-10" db="EMBL/GenBank/DDBJ databases">
        <title>Draft genome sequence of Salegentibacter mishustinae KCTC 12263.</title>
        <authorList>
            <person name="Lin W."/>
            <person name="Zheng Q."/>
        </authorList>
    </citation>
    <scope>NUCLEOTIDE SEQUENCE [LARGE SCALE GENOMIC DNA]</scope>
    <source>
        <strain evidence="10">KCTC 12263</strain>
    </source>
</reference>
<gene>
    <name evidence="7" type="primary">cysC</name>
    <name evidence="10" type="ORF">APR42_04300</name>
</gene>
<evidence type="ECO:0000256" key="3">
    <source>
        <dbReference type="ARBA" id="ARBA00022679"/>
    </source>
</evidence>
<comment type="similarity">
    <text evidence="7 8">Belongs to the APS kinase family.</text>
</comment>
<dbReference type="OrthoDB" id="9804504at2"/>
<dbReference type="GO" id="GO:0010134">
    <property type="term" value="P:sulfate assimilation via adenylyl sulfate reduction"/>
    <property type="evidence" value="ECO:0007669"/>
    <property type="project" value="TreeGrafter"/>
</dbReference>
<dbReference type="AlphaFoldDB" id="A0A0Q9Z888"/>
<dbReference type="UniPathway" id="UPA00140">
    <property type="reaction ID" value="UER00205"/>
</dbReference>
<evidence type="ECO:0000256" key="1">
    <source>
        <dbReference type="ARBA" id="ARBA00001823"/>
    </source>
</evidence>
<protein>
    <recommendedName>
        <fullName evidence="2 7">Adenylyl-sulfate kinase</fullName>
        <ecNumber evidence="2 7">2.7.1.25</ecNumber>
    </recommendedName>
    <alternativeName>
        <fullName evidence="7">APS kinase</fullName>
    </alternativeName>
    <alternativeName>
        <fullName evidence="7">ATP adenosine-5'-phosphosulfate 3'-phosphotransferase</fullName>
    </alternativeName>
    <alternativeName>
        <fullName evidence="7">Adenosine-5'-phosphosulfate kinase</fullName>
    </alternativeName>
</protein>
<dbReference type="InterPro" id="IPR002891">
    <property type="entry name" value="APS"/>
</dbReference>
<comment type="pathway">
    <text evidence="7 8">Sulfur metabolism; hydrogen sulfide biosynthesis; sulfite from sulfate: step 2/3.</text>
</comment>
<feature type="binding site" evidence="7">
    <location>
        <begin position="34"/>
        <end position="41"/>
    </location>
    <ligand>
        <name>ATP</name>
        <dbReference type="ChEBI" id="CHEBI:30616"/>
    </ligand>
</feature>
<keyword evidence="3 7" id="KW-0808">Transferase</keyword>
<feature type="active site" description="Phosphoserine intermediate" evidence="7">
    <location>
        <position position="108"/>
    </location>
</feature>
<dbReference type="GO" id="GO:0019379">
    <property type="term" value="P:sulfate assimilation, phosphoadenylyl sulfate reduction by phosphoadenylyl-sulfate reductase (thioredoxin)"/>
    <property type="evidence" value="ECO:0007669"/>
    <property type="project" value="TreeGrafter"/>
</dbReference>
<dbReference type="PANTHER" id="PTHR42700">
    <property type="entry name" value="SULFATE ADENYLYLTRANSFERASE"/>
    <property type="match status" value="1"/>
</dbReference>
<evidence type="ECO:0000256" key="2">
    <source>
        <dbReference type="ARBA" id="ARBA00012121"/>
    </source>
</evidence>
<dbReference type="EMBL" id="LKTP01000012">
    <property type="protein sequence ID" value="KRG29158.1"/>
    <property type="molecule type" value="Genomic_DNA"/>
</dbReference>
<name>A0A0Q9Z888_9FLAO</name>
<dbReference type="Proteomes" id="UP000051643">
    <property type="component" value="Unassembled WGS sequence"/>
</dbReference>
<dbReference type="InterPro" id="IPR059117">
    <property type="entry name" value="APS_kinase_dom"/>
</dbReference>
<dbReference type="GO" id="GO:0004020">
    <property type="term" value="F:adenylylsulfate kinase activity"/>
    <property type="evidence" value="ECO:0007669"/>
    <property type="project" value="UniProtKB-UniRule"/>
</dbReference>
<evidence type="ECO:0000313" key="11">
    <source>
        <dbReference type="Proteomes" id="UP000051643"/>
    </source>
</evidence>
<dbReference type="PANTHER" id="PTHR42700:SF1">
    <property type="entry name" value="SULFATE ADENYLYLTRANSFERASE"/>
    <property type="match status" value="1"/>
</dbReference>
<dbReference type="InterPro" id="IPR027417">
    <property type="entry name" value="P-loop_NTPase"/>
</dbReference>
<dbReference type="FunFam" id="3.40.50.300:FF:000212">
    <property type="entry name" value="Adenylyl-sulfate kinase"/>
    <property type="match status" value="1"/>
</dbReference>
<dbReference type="GO" id="GO:0005524">
    <property type="term" value="F:ATP binding"/>
    <property type="evidence" value="ECO:0007669"/>
    <property type="project" value="UniProtKB-UniRule"/>
</dbReference>
<evidence type="ECO:0000259" key="9">
    <source>
        <dbReference type="Pfam" id="PF01583"/>
    </source>
</evidence>
<evidence type="ECO:0000256" key="4">
    <source>
        <dbReference type="ARBA" id="ARBA00022741"/>
    </source>
</evidence>
<dbReference type="GO" id="GO:0070814">
    <property type="term" value="P:hydrogen sulfide biosynthetic process"/>
    <property type="evidence" value="ECO:0007669"/>
    <property type="project" value="UniProtKB-UniRule"/>
</dbReference>
<keyword evidence="6 7" id="KW-0067">ATP-binding</keyword>
<keyword evidence="11" id="KW-1185">Reference proteome</keyword>
<evidence type="ECO:0000256" key="8">
    <source>
        <dbReference type="RuleBase" id="RU004347"/>
    </source>
</evidence>
<keyword evidence="7" id="KW-0597">Phosphoprotein</keyword>
<dbReference type="SUPFAM" id="SSF52540">
    <property type="entry name" value="P-loop containing nucleoside triphosphate hydrolases"/>
    <property type="match status" value="1"/>
</dbReference>
<dbReference type="Gene3D" id="3.40.50.300">
    <property type="entry name" value="P-loop containing nucleotide triphosphate hydrolases"/>
    <property type="match status" value="1"/>
</dbReference>
<keyword evidence="4 7" id="KW-0547">Nucleotide-binding</keyword>
<evidence type="ECO:0000256" key="6">
    <source>
        <dbReference type="ARBA" id="ARBA00022840"/>
    </source>
</evidence>
<dbReference type="CDD" id="cd02027">
    <property type="entry name" value="APSK"/>
    <property type="match status" value="1"/>
</dbReference>
<dbReference type="InterPro" id="IPR050512">
    <property type="entry name" value="Sulf_AdTrans/APS_kinase"/>
</dbReference>
<accession>A0A0Q9Z888</accession>
<dbReference type="STRING" id="270918.APR42_04300"/>
<dbReference type="EC" id="2.7.1.25" evidence="2 7"/>
<dbReference type="HAMAP" id="MF_00065">
    <property type="entry name" value="Adenylyl_sulf_kinase"/>
    <property type="match status" value="1"/>
</dbReference>
<comment type="function">
    <text evidence="7 8">Catalyzes the synthesis of activated sulfate.</text>
</comment>
<keyword evidence="5 7" id="KW-0418">Kinase</keyword>
<sequence length="202" mass="22897">MKEMENIIPHDFHIGKKERNKLNGHKSFVVWFTGLSGSGKSTLANKVEHELFEQGIKTFSLDGDNVRKGLNNNLGFSAEDRQENLRRIAEVAKLLVESGSVVIASFISPLEKDRAMIKKIIEGEDFVEVFVNTSLEECERRDVKGLYKKARAGEIKNFTGVDAPYETPENPDIEIKTEEENLEDAIKRIVLHLQDKLKISVQ</sequence>
<evidence type="ECO:0000313" key="10">
    <source>
        <dbReference type="EMBL" id="KRG29158.1"/>
    </source>
</evidence>
<evidence type="ECO:0000256" key="7">
    <source>
        <dbReference type="HAMAP-Rule" id="MF_00065"/>
    </source>
</evidence>
<dbReference type="Pfam" id="PF01583">
    <property type="entry name" value="APS_kinase"/>
    <property type="match status" value="1"/>
</dbReference>
<comment type="caution">
    <text evidence="10">The sequence shown here is derived from an EMBL/GenBank/DDBJ whole genome shotgun (WGS) entry which is preliminary data.</text>
</comment>
<evidence type="ECO:0000256" key="5">
    <source>
        <dbReference type="ARBA" id="ARBA00022777"/>
    </source>
</evidence>
<dbReference type="GO" id="GO:0005737">
    <property type="term" value="C:cytoplasm"/>
    <property type="evidence" value="ECO:0007669"/>
    <property type="project" value="TreeGrafter"/>
</dbReference>
<dbReference type="NCBIfam" id="TIGR00455">
    <property type="entry name" value="apsK"/>
    <property type="match status" value="1"/>
</dbReference>
<comment type="catalytic activity">
    <reaction evidence="1 7 8">
        <text>adenosine 5'-phosphosulfate + ATP = 3'-phosphoadenylyl sulfate + ADP + H(+)</text>
        <dbReference type="Rhea" id="RHEA:24152"/>
        <dbReference type="ChEBI" id="CHEBI:15378"/>
        <dbReference type="ChEBI" id="CHEBI:30616"/>
        <dbReference type="ChEBI" id="CHEBI:58243"/>
        <dbReference type="ChEBI" id="CHEBI:58339"/>
        <dbReference type="ChEBI" id="CHEBI:456216"/>
        <dbReference type="EC" id="2.7.1.25"/>
    </reaction>
</comment>
<feature type="domain" description="APS kinase" evidence="9">
    <location>
        <begin position="26"/>
        <end position="176"/>
    </location>
</feature>
<proteinExistence type="inferred from homology"/>
<dbReference type="NCBIfam" id="NF003013">
    <property type="entry name" value="PRK03846.1"/>
    <property type="match status" value="1"/>
</dbReference>
<dbReference type="GO" id="GO:0004781">
    <property type="term" value="F:sulfate adenylyltransferase (ATP) activity"/>
    <property type="evidence" value="ECO:0007669"/>
    <property type="project" value="TreeGrafter"/>
</dbReference>
<organism evidence="10 11">
    <name type="scientific">Salegentibacter mishustinae</name>
    <dbReference type="NCBI Taxonomy" id="270918"/>
    <lineage>
        <taxon>Bacteria</taxon>
        <taxon>Pseudomonadati</taxon>
        <taxon>Bacteroidota</taxon>
        <taxon>Flavobacteriia</taxon>
        <taxon>Flavobacteriales</taxon>
        <taxon>Flavobacteriaceae</taxon>
        <taxon>Salegentibacter</taxon>
    </lineage>
</organism>